<evidence type="ECO:0000256" key="1">
    <source>
        <dbReference type="SAM" id="MobiDB-lite"/>
    </source>
</evidence>
<evidence type="ECO:0000313" key="3">
    <source>
        <dbReference type="Proteomes" id="UP001472677"/>
    </source>
</evidence>
<evidence type="ECO:0000313" key="2">
    <source>
        <dbReference type="EMBL" id="KAK8538852.1"/>
    </source>
</evidence>
<feature type="compositionally biased region" description="Polar residues" evidence="1">
    <location>
        <begin position="80"/>
        <end position="94"/>
    </location>
</feature>
<dbReference type="EMBL" id="JBBPBM010000027">
    <property type="protein sequence ID" value="KAK8538852.1"/>
    <property type="molecule type" value="Genomic_DNA"/>
</dbReference>
<name>A0ABR2DKF6_9ROSI</name>
<gene>
    <name evidence="2" type="ORF">V6N12_034559</name>
</gene>
<reference evidence="2 3" key="1">
    <citation type="journal article" date="2024" name="G3 (Bethesda)">
        <title>Genome assembly of Hibiscus sabdariffa L. provides insights into metabolisms of medicinal natural products.</title>
        <authorList>
            <person name="Kim T."/>
        </authorList>
    </citation>
    <scope>NUCLEOTIDE SEQUENCE [LARGE SCALE GENOMIC DNA]</scope>
    <source>
        <strain evidence="2">TK-2024</strain>
        <tissue evidence="2">Old leaves</tissue>
    </source>
</reference>
<proteinExistence type="predicted"/>
<dbReference type="Proteomes" id="UP001472677">
    <property type="component" value="Unassembled WGS sequence"/>
</dbReference>
<feature type="region of interest" description="Disordered" evidence="1">
    <location>
        <begin position="72"/>
        <end position="94"/>
    </location>
</feature>
<sequence length="94" mass="9969">MDEGGTPRTKELVIASGRSSPARELAKGRALLASLERGPDMYSRLSPGLSDASSDSGVVEIFLPMKAPVSQSRGEEVDSSIMTEGLNETSQRCL</sequence>
<protein>
    <submittedName>
        <fullName evidence="2">Uncharacterized protein</fullName>
    </submittedName>
</protein>
<keyword evidence="3" id="KW-1185">Reference proteome</keyword>
<comment type="caution">
    <text evidence="2">The sequence shown here is derived from an EMBL/GenBank/DDBJ whole genome shotgun (WGS) entry which is preliminary data.</text>
</comment>
<accession>A0ABR2DKF6</accession>
<organism evidence="2 3">
    <name type="scientific">Hibiscus sabdariffa</name>
    <name type="common">roselle</name>
    <dbReference type="NCBI Taxonomy" id="183260"/>
    <lineage>
        <taxon>Eukaryota</taxon>
        <taxon>Viridiplantae</taxon>
        <taxon>Streptophyta</taxon>
        <taxon>Embryophyta</taxon>
        <taxon>Tracheophyta</taxon>
        <taxon>Spermatophyta</taxon>
        <taxon>Magnoliopsida</taxon>
        <taxon>eudicotyledons</taxon>
        <taxon>Gunneridae</taxon>
        <taxon>Pentapetalae</taxon>
        <taxon>rosids</taxon>
        <taxon>malvids</taxon>
        <taxon>Malvales</taxon>
        <taxon>Malvaceae</taxon>
        <taxon>Malvoideae</taxon>
        <taxon>Hibiscus</taxon>
    </lineage>
</organism>